<dbReference type="Proteomes" id="UP000504637">
    <property type="component" value="Unplaced"/>
</dbReference>
<feature type="non-terminal residue" evidence="2">
    <location>
        <position position="119"/>
    </location>
</feature>
<dbReference type="Pfam" id="PF20354">
    <property type="entry name" value="DUF6649"/>
    <property type="match status" value="1"/>
</dbReference>
<keyword evidence="1" id="KW-1185">Reference proteome</keyword>
<dbReference type="GeneID" id="54358376"/>
<dbReference type="InterPro" id="IPR046591">
    <property type="entry name" value="DUF6649"/>
</dbReference>
<evidence type="ECO:0000313" key="2">
    <source>
        <dbReference type="RefSeq" id="XP_033455923.1"/>
    </source>
</evidence>
<sequence length="119" mass="13736">MSLDDSRHRIYISNLDHELASIAASDAAREASSRLIFLPDIERHFHQIPAEVLRFNPNPNPRPPSQQELVLYNTAPALLTQGERGSRETRKAILEARQRAREKALLEATRRQREMDCMY</sequence>
<dbReference type="AlphaFoldDB" id="A0A6J3LW77"/>
<dbReference type="OrthoDB" id="5345504at2759"/>
<evidence type="ECO:0000313" key="1">
    <source>
        <dbReference type="Proteomes" id="UP000504637"/>
    </source>
</evidence>
<gene>
    <name evidence="2" type="ORF">K489DRAFT_307009</name>
</gene>
<protein>
    <submittedName>
        <fullName evidence="2">Uncharacterized protein</fullName>
    </submittedName>
</protein>
<name>A0A6J3LW77_9PEZI</name>
<reference evidence="2" key="1">
    <citation type="submission" date="2020-01" db="EMBL/GenBank/DDBJ databases">
        <authorList>
            <consortium name="DOE Joint Genome Institute"/>
            <person name="Haridas S."/>
            <person name="Albert R."/>
            <person name="Binder M."/>
            <person name="Bloem J."/>
            <person name="Labutti K."/>
            <person name="Salamov A."/>
            <person name="Andreopoulos B."/>
            <person name="Baker S.E."/>
            <person name="Barry K."/>
            <person name="Bills G."/>
            <person name="Bluhm B.H."/>
            <person name="Cannon C."/>
            <person name="Castanera R."/>
            <person name="Culley D.E."/>
            <person name="Daum C."/>
            <person name="Ezra D."/>
            <person name="Gonzalez J.B."/>
            <person name="Henrissat B."/>
            <person name="Kuo A."/>
            <person name="Liang C."/>
            <person name="Lipzen A."/>
            <person name="Lutzoni F."/>
            <person name="Magnuson J."/>
            <person name="Mondo S."/>
            <person name="Nolan M."/>
            <person name="Ohm R."/>
            <person name="Pangilinan J."/>
            <person name="Park H.-J."/>
            <person name="Ramirez L."/>
            <person name="Alfaro M."/>
            <person name="Sun H."/>
            <person name="Tritt A."/>
            <person name="Yoshinaga Y."/>
            <person name="Zwiers L.-H."/>
            <person name="Turgeon B.G."/>
            <person name="Goodwin S.B."/>
            <person name="Spatafora J.W."/>
            <person name="Crous P.W."/>
            <person name="Grigoriev I.V."/>
        </authorList>
    </citation>
    <scope>NUCLEOTIDE SEQUENCE</scope>
    <source>
        <strain evidence="2">CBS 342.82</strain>
    </source>
</reference>
<proteinExistence type="predicted"/>
<reference evidence="2" key="3">
    <citation type="submission" date="2025-08" db="UniProtKB">
        <authorList>
            <consortium name="RefSeq"/>
        </authorList>
    </citation>
    <scope>IDENTIFICATION</scope>
    <source>
        <strain evidence="2">CBS 342.82</strain>
    </source>
</reference>
<dbReference type="RefSeq" id="XP_033455923.1">
    <property type="nucleotide sequence ID" value="XM_033600576.1"/>
</dbReference>
<reference evidence="2" key="2">
    <citation type="submission" date="2020-04" db="EMBL/GenBank/DDBJ databases">
        <authorList>
            <consortium name="NCBI Genome Project"/>
        </authorList>
    </citation>
    <scope>NUCLEOTIDE SEQUENCE</scope>
    <source>
        <strain evidence="2">CBS 342.82</strain>
    </source>
</reference>
<accession>A0A6J3LW77</accession>
<organism evidence="2">
    <name type="scientific">Dissoconium aciculare CBS 342.82</name>
    <dbReference type="NCBI Taxonomy" id="1314786"/>
    <lineage>
        <taxon>Eukaryota</taxon>
        <taxon>Fungi</taxon>
        <taxon>Dikarya</taxon>
        <taxon>Ascomycota</taxon>
        <taxon>Pezizomycotina</taxon>
        <taxon>Dothideomycetes</taxon>
        <taxon>Dothideomycetidae</taxon>
        <taxon>Mycosphaerellales</taxon>
        <taxon>Dissoconiaceae</taxon>
        <taxon>Dissoconium</taxon>
    </lineage>
</organism>